<dbReference type="KEGG" id="tca:103314074"/>
<keyword evidence="4" id="KW-1185">Reference proteome</keyword>
<dbReference type="EMBL" id="KQ971362">
    <property type="protein sequence ID" value="EFA07924.1"/>
    <property type="molecule type" value="Genomic_DNA"/>
</dbReference>
<keyword evidence="2" id="KW-0472">Membrane</keyword>
<dbReference type="AlphaFoldDB" id="D6WXY1"/>
<keyword evidence="2" id="KW-1133">Transmembrane helix</keyword>
<evidence type="ECO:0000313" key="3">
    <source>
        <dbReference type="EMBL" id="EFA07924.1"/>
    </source>
</evidence>
<dbReference type="InParanoid" id="D6WXY1"/>
<protein>
    <submittedName>
        <fullName evidence="3">Uncharacterized protein</fullName>
    </submittedName>
</protein>
<evidence type="ECO:0000256" key="1">
    <source>
        <dbReference type="SAM" id="MobiDB-lite"/>
    </source>
</evidence>
<dbReference type="OrthoDB" id="7683804at2759"/>
<keyword evidence="2" id="KW-0812">Transmembrane</keyword>
<feature type="region of interest" description="Disordered" evidence="1">
    <location>
        <begin position="187"/>
        <end position="211"/>
    </location>
</feature>
<sequence length="252" mass="27729">MHFWIDKRSQGCGFSGRRLVPPSFYGYGRNPRFVCSGFHPKPMVTPVHRFQSIESVANNGLRYARSSGYHSRAPLHCQPSVHYNGAATSVRNNTQMGRSLEIITGGQIHTPTPRRHTTPTAKFKCGVWVFFAIVTFFIAGAKYYFHGVNIGMEAFAFCSLLVILLIIGGLVSLYEAITATANAPQEESVAVAPVNDQEETHNQVPSSLMPPASAELPPPPYHIAIMLPSQNDTETVQIIRDSPPPSYEKAVT</sequence>
<dbReference type="OMA" id="HFWINKP"/>
<feature type="transmembrane region" description="Helical" evidence="2">
    <location>
        <begin position="125"/>
        <end position="145"/>
    </location>
</feature>
<dbReference type="PhylomeDB" id="D6WXY1"/>
<proteinExistence type="predicted"/>
<feature type="transmembrane region" description="Helical" evidence="2">
    <location>
        <begin position="151"/>
        <end position="174"/>
    </location>
</feature>
<dbReference type="Proteomes" id="UP000007266">
    <property type="component" value="Linkage group 8"/>
</dbReference>
<evidence type="ECO:0000313" key="4">
    <source>
        <dbReference type="Proteomes" id="UP000007266"/>
    </source>
</evidence>
<dbReference type="eggNOG" id="ENOG502S9CB">
    <property type="taxonomic scope" value="Eukaryota"/>
</dbReference>
<accession>D6WXY1</accession>
<gene>
    <name evidence="3" type="primary">AUGUSTUS-3.0.2_05502</name>
    <name evidence="3" type="ORF">TcasGA2_TC005502</name>
</gene>
<reference evidence="3 4" key="1">
    <citation type="journal article" date="2008" name="Nature">
        <title>The genome of the model beetle and pest Tribolium castaneum.</title>
        <authorList>
            <consortium name="Tribolium Genome Sequencing Consortium"/>
            <person name="Richards S."/>
            <person name="Gibbs R.A."/>
            <person name="Weinstock G.M."/>
            <person name="Brown S.J."/>
            <person name="Denell R."/>
            <person name="Beeman R.W."/>
            <person name="Gibbs R."/>
            <person name="Beeman R.W."/>
            <person name="Brown S.J."/>
            <person name="Bucher G."/>
            <person name="Friedrich M."/>
            <person name="Grimmelikhuijzen C.J."/>
            <person name="Klingler M."/>
            <person name="Lorenzen M."/>
            <person name="Richards S."/>
            <person name="Roth S."/>
            <person name="Schroder R."/>
            <person name="Tautz D."/>
            <person name="Zdobnov E.M."/>
            <person name="Muzny D."/>
            <person name="Gibbs R.A."/>
            <person name="Weinstock G.M."/>
            <person name="Attaway T."/>
            <person name="Bell S."/>
            <person name="Buhay C.J."/>
            <person name="Chandrabose M.N."/>
            <person name="Chavez D."/>
            <person name="Clerk-Blankenburg K.P."/>
            <person name="Cree A."/>
            <person name="Dao M."/>
            <person name="Davis C."/>
            <person name="Chacko J."/>
            <person name="Dinh H."/>
            <person name="Dugan-Rocha S."/>
            <person name="Fowler G."/>
            <person name="Garner T.T."/>
            <person name="Garnes J."/>
            <person name="Gnirke A."/>
            <person name="Hawes A."/>
            <person name="Hernandez J."/>
            <person name="Hines S."/>
            <person name="Holder M."/>
            <person name="Hume J."/>
            <person name="Jhangiani S.N."/>
            <person name="Joshi V."/>
            <person name="Khan Z.M."/>
            <person name="Jackson L."/>
            <person name="Kovar C."/>
            <person name="Kowis A."/>
            <person name="Lee S."/>
            <person name="Lewis L.R."/>
            <person name="Margolis J."/>
            <person name="Morgan M."/>
            <person name="Nazareth L.V."/>
            <person name="Nguyen N."/>
            <person name="Okwuonu G."/>
            <person name="Parker D."/>
            <person name="Richards S."/>
            <person name="Ruiz S.J."/>
            <person name="Santibanez J."/>
            <person name="Savard J."/>
            <person name="Scherer S.E."/>
            <person name="Schneider B."/>
            <person name="Sodergren E."/>
            <person name="Tautz D."/>
            <person name="Vattahil S."/>
            <person name="Villasana D."/>
            <person name="White C.S."/>
            <person name="Wright R."/>
            <person name="Park Y."/>
            <person name="Beeman R.W."/>
            <person name="Lord J."/>
            <person name="Oppert B."/>
            <person name="Lorenzen M."/>
            <person name="Brown S."/>
            <person name="Wang L."/>
            <person name="Savard J."/>
            <person name="Tautz D."/>
            <person name="Richards S."/>
            <person name="Weinstock G."/>
            <person name="Gibbs R.A."/>
            <person name="Liu Y."/>
            <person name="Worley K."/>
            <person name="Weinstock G."/>
            <person name="Elsik C.G."/>
            <person name="Reese J.T."/>
            <person name="Elhaik E."/>
            <person name="Landan G."/>
            <person name="Graur D."/>
            <person name="Arensburger P."/>
            <person name="Atkinson P."/>
            <person name="Beeman R.W."/>
            <person name="Beidler J."/>
            <person name="Brown S.J."/>
            <person name="Demuth J.P."/>
            <person name="Drury D.W."/>
            <person name="Du Y.Z."/>
            <person name="Fujiwara H."/>
            <person name="Lorenzen M."/>
            <person name="Maselli V."/>
            <person name="Osanai M."/>
            <person name="Park Y."/>
            <person name="Robertson H.M."/>
            <person name="Tu Z."/>
            <person name="Wang J.J."/>
            <person name="Wang S."/>
            <person name="Richards S."/>
            <person name="Song H."/>
            <person name="Zhang L."/>
            <person name="Sodergren E."/>
            <person name="Werner D."/>
            <person name="Stanke M."/>
            <person name="Morgenstern B."/>
            <person name="Solovyev V."/>
            <person name="Kosarev P."/>
            <person name="Brown G."/>
            <person name="Chen H.C."/>
            <person name="Ermolaeva O."/>
            <person name="Hlavina W."/>
            <person name="Kapustin Y."/>
            <person name="Kiryutin B."/>
            <person name="Kitts P."/>
            <person name="Maglott D."/>
            <person name="Pruitt K."/>
            <person name="Sapojnikov V."/>
            <person name="Souvorov A."/>
            <person name="Mackey A.J."/>
            <person name="Waterhouse R.M."/>
            <person name="Wyder S."/>
            <person name="Zdobnov E.M."/>
            <person name="Zdobnov E.M."/>
            <person name="Wyder S."/>
            <person name="Kriventseva E.V."/>
            <person name="Kadowaki T."/>
            <person name="Bork P."/>
            <person name="Aranda M."/>
            <person name="Bao R."/>
            <person name="Beermann A."/>
            <person name="Berns N."/>
            <person name="Bolognesi R."/>
            <person name="Bonneton F."/>
            <person name="Bopp D."/>
            <person name="Brown S.J."/>
            <person name="Bucher G."/>
            <person name="Butts T."/>
            <person name="Chaumot A."/>
            <person name="Denell R.E."/>
            <person name="Ferrier D.E."/>
            <person name="Friedrich M."/>
            <person name="Gordon C.M."/>
            <person name="Jindra M."/>
            <person name="Klingler M."/>
            <person name="Lan Q."/>
            <person name="Lattorff H.M."/>
            <person name="Laudet V."/>
            <person name="von Levetsow C."/>
            <person name="Liu Z."/>
            <person name="Lutz R."/>
            <person name="Lynch J.A."/>
            <person name="da Fonseca R.N."/>
            <person name="Posnien N."/>
            <person name="Reuter R."/>
            <person name="Roth S."/>
            <person name="Savard J."/>
            <person name="Schinko J.B."/>
            <person name="Schmitt C."/>
            <person name="Schoppmeier M."/>
            <person name="Schroder R."/>
            <person name="Shippy T.D."/>
            <person name="Simonnet F."/>
            <person name="Marques-Souza H."/>
            <person name="Tautz D."/>
            <person name="Tomoyasu Y."/>
            <person name="Trauner J."/>
            <person name="Van der Zee M."/>
            <person name="Vervoort M."/>
            <person name="Wittkopp N."/>
            <person name="Wimmer E.A."/>
            <person name="Yang X."/>
            <person name="Jones A.K."/>
            <person name="Sattelle D.B."/>
            <person name="Ebert P.R."/>
            <person name="Nelson D."/>
            <person name="Scott J.G."/>
            <person name="Beeman R.W."/>
            <person name="Muthukrishnan S."/>
            <person name="Kramer K.J."/>
            <person name="Arakane Y."/>
            <person name="Beeman R.W."/>
            <person name="Zhu Q."/>
            <person name="Hogenkamp D."/>
            <person name="Dixit R."/>
            <person name="Oppert B."/>
            <person name="Jiang H."/>
            <person name="Zou Z."/>
            <person name="Marshall J."/>
            <person name="Elpidina E."/>
            <person name="Vinokurov K."/>
            <person name="Oppert C."/>
            <person name="Zou Z."/>
            <person name="Evans J."/>
            <person name="Lu Z."/>
            <person name="Zhao P."/>
            <person name="Sumathipala N."/>
            <person name="Altincicek B."/>
            <person name="Vilcinskas A."/>
            <person name="Williams M."/>
            <person name="Hultmark D."/>
            <person name="Hetru C."/>
            <person name="Jiang H."/>
            <person name="Grimmelikhuijzen C.J."/>
            <person name="Hauser F."/>
            <person name="Cazzamali G."/>
            <person name="Williamson M."/>
            <person name="Park Y."/>
            <person name="Li B."/>
            <person name="Tanaka Y."/>
            <person name="Predel R."/>
            <person name="Neupert S."/>
            <person name="Schachtner J."/>
            <person name="Verleyen P."/>
            <person name="Raible F."/>
            <person name="Bork P."/>
            <person name="Friedrich M."/>
            <person name="Walden K.K."/>
            <person name="Robertson H.M."/>
            <person name="Angeli S."/>
            <person name="Foret S."/>
            <person name="Bucher G."/>
            <person name="Schuetz S."/>
            <person name="Maleszka R."/>
            <person name="Wimmer E.A."/>
            <person name="Beeman R.W."/>
            <person name="Lorenzen M."/>
            <person name="Tomoyasu Y."/>
            <person name="Miller S.C."/>
            <person name="Grossmann D."/>
            <person name="Bucher G."/>
        </authorList>
    </citation>
    <scope>NUCLEOTIDE SEQUENCE [LARGE SCALE GENOMIC DNA]</scope>
    <source>
        <strain evidence="3 4">Georgia GA2</strain>
    </source>
</reference>
<organism evidence="3 4">
    <name type="scientific">Tribolium castaneum</name>
    <name type="common">Red flour beetle</name>
    <dbReference type="NCBI Taxonomy" id="7070"/>
    <lineage>
        <taxon>Eukaryota</taxon>
        <taxon>Metazoa</taxon>
        <taxon>Ecdysozoa</taxon>
        <taxon>Arthropoda</taxon>
        <taxon>Hexapoda</taxon>
        <taxon>Insecta</taxon>
        <taxon>Pterygota</taxon>
        <taxon>Neoptera</taxon>
        <taxon>Endopterygota</taxon>
        <taxon>Coleoptera</taxon>
        <taxon>Polyphaga</taxon>
        <taxon>Cucujiformia</taxon>
        <taxon>Tenebrionidae</taxon>
        <taxon>Tenebrionidae incertae sedis</taxon>
        <taxon>Tribolium</taxon>
    </lineage>
</organism>
<reference evidence="3 4" key="2">
    <citation type="journal article" date="2010" name="Nucleic Acids Res.">
        <title>BeetleBase in 2010: revisions to provide comprehensive genomic information for Tribolium castaneum.</title>
        <authorList>
            <person name="Kim H.S."/>
            <person name="Murphy T."/>
            <person name="Xia J."/>
            <person name="Caragea D."/>
            <person name="Park Y."/>
            <person name="Beeman R.W."/>
            <person name="Lorenzen M.D."/>
            <person name="Butcher S."/>
            <person name="Manak J.R."/>
            <person name="Brown S.J."/>
        </authorList>
    </citation>
    <scope>GENOME REANNOTATION</scope>
    <source>
        <strain evidence="3 4">Georgia GA2</strain>
    </source>
</reference>
<evidence type="ECO:0000256" key="2">
    <source>
        <dbReference type="SAM" id="Phobius"/>
    </source>
</evidence>
<name>D6WXY1_TRICA</name>
<dbReference type="HOGENOM" id="CLU_061049_0_0_1"/>